<dbReference type="SUPFAM" id="SSF101307">
    <property type="entry name" value="YutG-like"/>
    <property type="match status" value="1"/>
</dbReference>
<dbReference type="PANTHER" id="PTHR35336:SF5">
    <property type="entry name" value="ADENOSYLCOBINAMIDE AMIDOHYDROLASE"/>
    <property type="match status" value="1"/>
</dbReference>
<name>A0A833DTP4_9CREN</name>
<dbReference type="AlphaFoldDB" id="A0A833DTP4"/>
<reference evidence="1" key="1">
    <citation type="journal article" date="2020" name="ISME J.">
        <title>Gammaproteobacteria mediating utilization of methyl-, sulfur- and petroleum organic compounds in deep ocean hydrothermal plumes.</title>
        <authorList>
            <person name="Zhou Z."/>
            <person name="Liu Y."/>
            <person name="Pan J."/>
            <person name="Cron B.R."/>
            <person name="Toner B.M."/>
            <person name="Anantharaman K."/>
            <person name="Breier J.A."/>
            <person name="Dick G.J."/>
            <person name="Li M."/>
        </authorList>
    </citation>
    <scope>NUCLEOTIDE SEQUENCE</scope>
    <source>
        <strain evidence="1">SZUA-1435</strain>
    </source>
</reference>
<proteinExistence type="predicted"/>
<comment type="caution">
    <text evidence="1">The sequence shown here is derived from an EMBL/GenBank/DDBJ whole genome shotgun (WGS) entry which is preliminary data.</text>
</comment>
<dbReference type="InterPro" id="IPR002808">
    <property type="entry name" value="AdoCbi_amidolase"/>
</dbReference>
<sequence length="364" mass="40332">MSMIRSIEFVHEENALVVELREPADVISSIPVLGENPRFIVFKTVPTNFYVDNLVDFYRLVLSRLGIDSGVVFLTSVSVSEYVREQVLSPYVSDVVVTVGLEPAVCLDVESVHKPIPGTINIAVITTAPLTTEGAIDLFKTVVEAKVLAVSEILLRCTSRSSGTVSDAIVVALPRSRPKRYLFAGIATDVGNAIAKAVYKAILSRAVTLLGVDDFLKNVLGVDREHIVELALQLYRRAPIPGLSVDRVRKILRDILDDVLRDPNVWCLLIAARELDLHAYSNSIPHLSRDEFLNDTQKILADELLGIALSLYIAGAKGMFSMYWVERLKENGVLSFELPMFEDDVLSALLGSLLTKLYDSYRER</sequence>
<dbReference type="InterPro" id="IPR036681">
    <property type="entry name" value="PgpA-like_sf"/>
</dbReference>
<dbReference type="Gene3D" id="1.10.3760.10">
    <property type="entry name" value="PgpA-like"/>
    <property type="match status" value="1"/>
</dbReference>
<dbReference type="GO" id="GO:0006629">
    <property type="term" value="P:lipid metabolic process"/>
    <property type="evidence" value="ECO:0007669"/>
    <property type="project" value="InterPro"/>
</dbReference>
<dbReference type="GO" id="GO:0008962">
    <property type="term" value="F:phosphatidylglycerophosphatase activity"/>
    <property type="evidence" value="ECO:0007669"/>
    <property type="project" value="InterPro"/>
</dbReference>
<organism evidence="1 2">
    <name type="scientific">Ignisphaera aggregans</name>
    <dbReference type="NCBI Taxonomy" id="334771"/>
    <lineage>
        <taxon>Archaea</taxon>
        <taxon>Thermoproteota</taxon>
        <taxon>Thermoprotei</taxon>
        <taxon>Desulfurococcales</taxon>
        <taxon>Desulfurococcaceae</taxon>
        <taxon>Ignisphaera</taxon>
    </lineage>
</organism>
<evidence type="ECO:0000313" key="2">
    <source>
        <dbReference type="Proteomes" id="UP000605805"/>
    </source>
</evidence>
<dbReference type="Pfam" id="PF01955">
    <property type="entry name" value="CbiZ"/>
    <property type="match status" value="1"/>
</dbReference>
<protein>
    <submittedName>
        <fullName evidence="1">Uncharacterized protein</fullName>
    </submittedName>
</protein>
<dbReference type="PANTHER" id="PTHR35336">
    <property type="entry name" value="ADENOSYLCOBINAMIDE AMIDOHYDROLASE"/>
    <property type="match status" value="1"/>
</dbReference>
<evidence type="ECO:0000313" key="1">
    <source>
        <dbReference type="EMBL" id="HIP57487.1"/>
    </source>
</evidence>
<dbReference type="EMBL" id="DQTV01000105">
    <property type="protein sequence ID" value="HIP57487.1"/>
    <property type="molecule type" value="Genomic_DNA"/>
</dbReference>
<gene>
    <name evidence="1" type="ORF">EYH02_05420</name>
</gene>
<dbReference type="InterPro" id="IPR052209">
    <property type="entry name" value="CbiZ"/>
</dbReference>
<dbReference type="Proteomes" id="UP000605805">
    <property type="component" value="Unassembled WGS sequence"/>
</dbReference>
<dbReference type="NCBIfam" id="NF038002">
    <property type="entry name" value="bifunc_CbiS"/>
    <property type="match status" value="1"/>
</dbReference>
<accession>A0A833DTP4</accession>